<proteinExistence type="predicted"/>
<protein>
    <recommendedName>
        <fullName evidence="3">Peroxide stress protein YaaA</fullName>
    </recommendedName>
</protein>
<dbReference type="Proteomes" id="UP000552883">
    <property type="component" value="Unassembled WGS sequence"/>
</dbReference>
<keyword evidence="2" id="KW-1185">Reference proteome</keyword>
<dbReference type="PANTHER" id="PTHR30283">
    <property type="entry name" value="PEROXIDE STRESS RESPONSE PROTEIN YAAA"/>
    <property type="match status" value="1"/>
</dbReference>
<dbReference type="GO" id="GO:0033194">
    <property type="term" value="P:response to hydroperoxide"/>
    <property type="evidence" value="ECO:0007669"/>
    <property type="project" value="TreeGrafter"/>
</dbReference>
<evidence type="ECO:0008006" key="3">
    <source>
        <dbReference type="Google" id="ProtNLM"/>
    </source>
</evidence>
<reference evidence="1 2" key="1">
    <citation type="submission" date="2020-08" db="EMBL/GenBank/DDBJ databases">
        <title>Sequencing the genomes of 1000 actinobacteria strains.</title>
        <authorList>
            <person name="Klenk H.-P."/>
        </authorList>
    </citation>
    <scope>NUCLEOTIDE SEQUENCE [LARGE SCALE GENOMIC DNA]</scope>
    <source>
        <strain evidence="1 2">DSM 23889</strain>
    </source>
</reference>
<organism evidence="1 2">
    <name type="scientific">Microcella frigidaquae</name>
    <dbReference type="NCBI Taxonomy" id="424758"/>
    <lineage>
        <taxon>Bacteria</taxon>
        <taxon>Bacillati</taxon>
        <taxon>Actinomycetota</taxon>
        <taxon>Actinomycetes</taxon>
        <taxon>Micrococcales</taxon>
        <taxon>Microbacteriaceae</taxon>
        <taxon>Microcella</taxon>
    </lineage>
</organism>
<dbReference type="GO" id="GO:0005829">
    <property type="term" value="C:cytosol"/>
    <property type="evidence" value="ECO:0007669"/>
    <property type="project" value="TreeGrafter"/>
</dbReference>
<gene>
    <name evidence="1" type="ORF">BJ959_002337</name>
</gene>
<dbReference type="Pfam" id="PF03883">
    <property type="entry name" value="H2O2_YaaD"/>
    <property type="match status" value="1"/>
</dbReference>
<dbReference type="EMBL" id="JACHBS010000001">
    <property type="protein sequence ID" value="MBB5618841.1"/>
    <property type="molecule type" value="Genomic_DNA"/>
</dbReference>
<evidence type="ECO:0000313" key="2">
    <source>
        <dbReference type="Proteomes" id="UP000552883"/>
    </source>
</evidence>
<evidence type="ECO:0000313" key="1">
    <source>
        <dbReference type="EMBL" id="MBB5618841.1"/>
    </source>
</evidence>
<dbReference type="AlphaFoldDB" id="A0A840X9D7"/>
<dbReference type="OrthoDB" id="3210767at2"/>
<accession>A0A840X9D7</accession>
<dbReference type="RefSeq" id="WP_153982405.1">
    <property type="nucleotide sequence ID" value="NZ_BAAANZ010000008.1"/>
</dbReference>
<dbReference type="PANTHER" id="PTHR30283:SF4">
    <property type="entry name" value="PEROXIDE STRESS RESISTANCE PROTEIN YAAA"/>
    <property type="match status" value="1"/>
</dbReference>
<dbReference type="InterPro" id="IPR005583">
    <property type="entry name" value="YaaA"/>
</dbReference>
<sequence length="272" mass="28863">MRFLLPPSETKRDGGAGGPLALERLSFAGLTDARRTVLEAVEALARDPEAAARALKLSAKAAAAEVPRNRALRTSPTMPAIERYTGVLYDALAVADWATDARARASEHLLVHSALFGLLGADDPVPAYRLSHDSRLPGLRLRAHWAAAAAAVLESLPGPLIDLRSEGYAELGPLPDRPDALFVRVVAIGDDGVARALNHFNKKGKGEFLRALLSAGPVPSTVDELCARATALGWPLARIEASRSVSGRDELELVVPGTLPPRPTRAPRAPAR</sequence>
<name>A0A840X9D7_9MICO</name>
<comment type="caution">
    <text evidence="1">The sequence shown here is derived from an EMBL/GenBank/DDBJ whole genome shotgun (WGS) entry which is preliminary data.</text>
</comment>